<feature type="region of interest" description="Disordered" evidence="2">
    <location>
        <begin position="382"/>
        <end position="434"/>
    </location>
</feature>
<keyword evidence="1" id="KW-0479">Metal-binding</keyword>
<dbReference type="PANTHER" id="PTHR36055">
    <property type="entry name" value="C2H2-LIKE ZINC FINGER PROTEIN"/>
    <property type="match status" value="1"/>
</dbReference>
<protein>
    <recommendedName>
        <fullName evidence="3">C2H2-type domain-containing protein</fullName>
    </recommendedName>
</protein>
<organism evidence="4 5">
    <name type="scientific">Tetracentron sinense</name>
    <name type="common">Spur-leaf</name>
    <dbReference type="NCBI Taxonomy" id="13715"/>
    <lineage>
        <taxon>Eukaryota</taxon>
        <taxon>Viridiplantae</taxon>
        <taxon>Streptophyta</taxon>
        <taxon>Embryophyta</taxon>
        <taxon>Tracheophyta</taxon>
        <taxon>Spermatophyta</taxon>
        <taxon>Magnoliopsida</taxon>
        <taxon>Trochodendrales</taxon>
        <taxon>Trochodendraceae</taxon>
        <taxon>Tetracentron</taxon>
    </lineage>
</organism>
<accession>A0A835D012</accession>
<sequence length="808" mass="89769">MPIAKLTSDTMKPEQKAGKPEKNDSLDNFIRQAIGKEPLLSFSKAGDSPVQWIQLLHALDQQGTNKFSKGSKINSTIEGKERSIEHCNGLSSHASEINGVKESFHPVKNSGLPVKGTKSASEHIPTVKIPEAVVALAQAAAKANGEPEKYLPGWPLMSPKVQMQKCDKCSREFCSPINYRRHIRMHRRSLNIDKDSAKNRDLLGAFWDKLSLDDAKEILSFKNVTLEEVPGSSITRALTSFIRKPGFSSLPQVYIKAGAALLGCKPFLQDLVQARPSRFPISSKELFSILDDASENTFLCAGTAVSMQKFMFDGEAGKIGLEVKNLVACASFLVEQKLVKAWLADKDAEALRCQKLLVEEEEAAQKRQAELLEKRKMKKLRQKAKEQKVGEKADLKEVTPDTLEDGPSSAETSSPMTASDSDSHTPDAPPDPVIRLLSTDAEADTRIYTRFDDRGIDTTFENDDSTNCQNVDYRMLQGSGRQQLMVSRRQLPKPQRGAPNGLHVGQITPMSKLGVMQKNGFYRDHRTFLANGHKVWTQKMKPKNGEDSSNSSPQKESRHQPEPNENQELLLIGSISVTLGDCRGQQSGDILAVALDQCTADPPRRNDVQEKLIKRDSGQNGTNRSMVKLWRPVSRHDAGGSRLVHNDKSEPEIDVITEKGTDRTLSNEPCLASGTMDDNIYECRNDSPTLLEGSVDSRGLRLFSSRAAEAFLAQRWNEAIAADHVKLVLLPETEPPDHFEIQNEPQIAASRPPDCFKRSIFGNAENRLATVEHLEPSTIEATKAKFRAKPEKGYKLKYIPKKRNMTQE</sequence>
<dbReference type="OrthoDB" id="191139at2759"/>
<keyword evidence="1" id="KW-0863">Zinc-finger</keyword>
<dbReference type="GO" id="GO:0008270">
    <property type="term" value="F:zinc ion binding"/>
    <property type="evidence" value="ECO:0007669"/>
    <property type="project" value="UniProtKB-KW"/>
</dbReference>
<dbReference type="OMA" id="THRRHIR"/>
<evidence type="ECO:0000313" key="5">
    <source>
        <dbReference type="Proteomes" id="UP000655225"/>
    </source>
</evidence>
<reference evidence="4 5" key="1">
    <citation type="submission" date="2020-04" db="EMBL/GenBank/DDBJ databases">
        <title>Plant Genome Project.</title>
        <authorList>
            <person name="Zhang R.-G."/>
        </authorList>
    </citation>
    <scope>NUCLEOTIDE SEQUENCE [LARGE SCALE GENOMIC DNA]</scope>
    <source>
        <strain evidence="4">YNK0</strain>
        <tissue evidence="4">Leaf</tissue>
    </source>
</reference>
<evidence type="ECO:0000313" key="4">
    <source>
        <dbReference type="EMBL" id="KAF8365119.1"/>
    </source>
</evidence>
<evidence type="ECO:0000256" key="2">
    <source>
        <dbReference type="SAM" id="MobiDB-lite"/>
    </source>
</evidence>
<keyword evidence="1" id="KW-0862">Zinc</keyword>
<name>A0A835D012_TETSI</name>
<dbReference type="AlphaFoldDB" id="A0A835D012"/>
<dbReference type="InterPro" id="IPR013087">
    <property type="entry name" value="Znf_C2H2_type"/>
</dbReference>
<proteinExistence type="predicted"/>
<feature type="compositionally biased region" description="Basic and acidic residues" evidence="2">
    <location>
        <begin position="383"/>
        <end position="399"/>
    </location>
</feature>
<evidence type="ECO:0000259" key="3">
    <source>
        <dbReference type="PROSITE" id="PS50157"/>
    </source>
</evidence>
<feature type="compositionally biased region" description="Basic and acidic residues" evidence="2">
    <location>
        <begin position="11"/>
        <end position="25"/>
    </location>
</feature>
<feature type="compositionally biased region" description="Polar residues" evidence="2">
    <location>
        <begin position="409"/>
        <end position="420"/>
    </location>
</feature>
<dbReference type="PROSITE" id="PS50157">
    <property type="entry name" value="ZINC_FINGER_C2H2_2"/>
    <property type="match status" value="1"/>
</dbReference>
<evidence type="ECO:0000256" key="1">
    <source>
        <dbReference type="PROSITE-ProRule" id="PRU00042"/>
    </source>
</evidence>
<feature type="region of interest" description="Disordered" evidence="2">
    <location>
        <begin position="1"/>
        <end position="27"/>
    </location>
</feature>
<gene>
    <name evidence="4" type="ORF">HHK36_032862</name>
</gene>
<feature type="region of interest" description="Disordered" evidence="2">
    <location>
        <begin position="536"/>
        <end position="565"/>
    </location>
</feature>
<dbReference type="PROSITE" id="PS00028">
    <property type="entry name" value="ZINC_FINGER_C2H2_1"/>
    <property type="match status" value="1"/>
</dbReference>
<comment type="caution">
    <text evidence="4">The sequence shown here is derived from an EMBL/GenBank/DDBJ whole genome shotgun (WGS) entry which is preliminary data.</text>
</comment>
<keyword evidence="5" id="KW-1185">Reference proteome</keyword>
<dbReference type="PANTHER" id="PTHR36055:SF1">
    <property type="entry name" value="C2H2-LIKE ZINC FINGER PROTEIN"/>
    <property type="match status" value="1"/>
</dbReference>
<dbReference type="Proteomes" id="UP000655225">
    <property type="component" value="Unassembled WGS sequence"/>
</dbReference>
<dbReference type="EMBL" id="JABCRI010000994">
    <property type="protein sequence ID" value="KAF8365119.1"/>
    <property type="molecule type" value="Genomic_DNA"/>
</dbReference>
<feature type="domain" description="C2H2-type" evidence="3">
    <location>
        <begin position="164"/>
        <end position="186"/>
    </location>
</feature>